<reference evidence="3" key="1">
    <citation type="journal article" date="2016" name="Nat. Commun.">
        <title>The Gonium pectorale genome demonstrates co-option of cell cycle regulation during the evolution of multicellularity.</title>
        <authorList>
            <person name="Hanschen E.R."/>
            <person name="Marriage T.N."/>
            <person name="Ferris P.J."/>
            <person name="Hamaji T."/>
            <person name="Toyoda A."/>
            <person name="Fujiyama A."/>
            <person name="Neme R."/>
            <person name="Noguchi H."/>
            <person name="Minakuchi Y."/>
            <person name="Suzuki M."/>
            <person name="Kawai-Toyooka H."/>
            <person name="Smith D.R."/>
            <person name="Sparks H."/>
            <person name="Anderson J."/>
            <person name="Bakaric R."/>
            <person name="Luria V."/>
            <person name="Karger A."/>
            <person name="Kirschner M.W."/>
            <person name="Durand P.M."/>
            <person name="Michod R.E."/>
            <person name="Nozaki H."/>
            <person name="Olson B.J."/>
        </authorList>
    </citation>
    <scope>NUCLEOTIDE SEQUENCE [LARGE SCALE GENOMIC DNA]</scope>
    <source>
        <strain evidence="3">NIES-2863</strain>
    </source>
</reference>
<dbReference type="SMART" id="SM00320">
    <property type="entry name" value="WD40"/>
    <property type="match status" value="3"/>
</dbReference>
<feature type="region of interest" description="Disordered" evidence="1">
    <location>
        <begin position="84"/>
        <end position="116"/>
    </location>
</feature>
<comment type="caution">
    <text evidence="2">The sequence shown here is derived from an EMBL/GenBank/DDBJ whole genome shotgun (WGS) entry which is preliminary data.</text>
</comment>
<keyword evidence="3" id="KW-1185">Reference proteome</keyword>
<proteinExistence type="predicted"/>
<dbReference type="AlphaFoldDB" id="A0A150GFX0"/>
<organism evidence="2 3">
    <name type="scientific">Gonium pectorale</name>
    <name type="common">Green alga</name>
    <dbReference type="NCBI Taxonomy" id="33097"/>
    <lineage>
        <taxon>Eukaryota</taxon>
        <taxon>Viridiplantae</taxon>
        <taxon>Chlorophyta</taxon>
        <taxon>core chlorophytes</taxon>
        <taxon>Chlorophyceae</taxon>
        <taxon>CS clade</taxon>
        <taxon>Chlamydomonadales</taxon>
        <taxon>Volvocaceae</taxon>
        <taxon>Gonium</taxon>
    </lineage>
</organism>
<protein>
    <submittedName>
        <fullName evidence="2">Uncharacterized protein</fullName>
    </submittedName>
</protein>
<feature type="compositionally biased region" description="Low complexity" evidence="1">
    <location>
        <begin position="92"/>
        <end position="116"/>
    </location>
</feature>
<evidence type="ECO:0000313" key="2">
    <source>
        <dbReference type="EMBL" id="KXZ48732.1"/>
    </source>
</evidence>
<dbReference type="EMBL" id="LSYV01000026">
    <property type="protein sequence ID" value="KXZ48732.1"/>
    <property type="molecule type" value="Genomic_DNA"/>
</dbReference>
<dbReference type="STRING" id="33097.A0A150GFX0"/>
<dbReference type="InterPro" id="IPR011044">
    <property type="entry name" value="Quino_amine_DH_bsu"/>
</dbReference>
<dbReference type="InterPro" id="IPR015943">
    <property type="entry name" value="WD40/YVTN_repeat-like_dom_sf"/>
</dbReference>
<dbReference type="Pfam" id="PF00400">
    <property type="entry name" value="WD40"/>
    <property type="match status" value="1"/>
</dbReference>
<dbReference type="InterPro" id="IPR001680">
    <property type="entry name" value="WD40_rpt"/>
</dbReference>
<feature type="region of interest" description="Disordered" evidence="1">
    <location>
        <begin position="186"/>
        <end position="212"/>
    </location>
</feature>
<dbReference type="SUPFAM" id="SSF50969">
    <property type="entry name" value="YVTN repeat-like/Quinoprotein amine dehydrogenase"/>
    <property type="match status" value="1"/>
</dbReference>
<sequence length="465" mass="49128">MDVLDPDVAAQLYVLQWMHENGHHDALKALEKQLGKLYDDSALPEASQLMQARSRGWPRKGSWAGRAACVLVWRDCEEKLRLQQDADDEGDAAASTSPASGPASSSAPASAAATTFRRAREEEALRLLRAGADDYAGGSVLAESAPVAHRGANVIAVRLLPGSDRAITAAGDGHVRCLRFGRLTAGSSGGDRCGSSGGDGDRGGDGGDGGDGDVEVMWETRLGSAALLSLALHPHYRQPHTKYVVRVVWAGTSAAAVASGDGHVAPAAEVGAAGEEGVEVPYGAAVADVTFLPDGRTLVVGVRGSNYLRLLDTEALVGQAGGAGGGSSGAVPERLVNMNETGDDHVSFSVRHLSVSYCGQYLLICTDGPRLLVLRTSDWSRLRLLFGLPVDQFPQPVAAWHRDSNYVYVAGANAQLCVFHLGSGRLVATFRHHRINIRDLHYDPDRNLLASCGFDKSVKLMRGPP</sequence>
<dbReference type="Gene3D" id="2.130.10.10">
    <property type="entry name" value="YVTN repeat-like/Quinoprotein amine dehydrogenase"/>
    <property type="match status" value="1"/>
</dbReference>
<dbReference type="OrthoDB" id="1932312at2759"/>
<gene>
    <name evidence="2" type="ORF">GPECTOR_25g316</name>
</gene>
<evidence type="ECO:0000256" key="1">
    <source>
        <dbReference type="SAM" id="MobiDB-lite"/>
    </source>
</evidence>
<dbReference type="Proteomes" id="UP000075714">
    <property type="component" value="Unassembled WGS sequence"/>
</dbReference>
<feature type="compositionally biased region" description="Gly residues" evidence="1">
    <location>
        <begin position="187"/>
        <end position="198"/>
    </location>
</feature>
<accession>A0A150GFX0</accession>
<evidence type="ECO:0000313" key="3">
    <source>
        <dbReference type="Proteomes" id="UP000075714"/>
    </source>
</evidence>
<name>A0A150GFX0_GONPE</name>